<accession>A0A369W742</accession>
<evidence type="ECO:0000313" key="2">
    <source>
        <dbReference type="EMBL" id="RDE10514.1"/>
    </source>
</evidence>
<dbReference type="InterPro" id="IPR036388">
    <property type="entry name" value="WH-like_DNA-bd_sf"/>
</dbReference>
<dbReference type="Proteomes" id="UP000253759">
    <property type="component" value="Unassembled WGS sequence"/>
</dbReference>
<proteinExistence type="predicted"/>
<dbReference type="InterPro" id="IPR005149">
    <property type="entry name" value="Tscrpt_reg_PadR_N"/>
</dbReference>
<evidence type="ECO:0000259" key="1">
    <source>
        <dbReference type="Pfam" id="PF03551"/>
    </source>
</evidence>
<dbReference type="OrthoDB" id="8443918at2"/>
<reference evidence="3" key="1">
    <citation type="submission" date="2018-07" db="EMBL/GenBank/DDBJ databases">
        <authorList>
            <person name="Liu B.-T."/>
            <person name="Du Z."/>
        </authorList>
    </citation>
    <scope>NUCLEOTIDE SEQUENCE [LARGE SCALE GENOMIC DNA]</scope>
    <source>
        <strain evidence="3">XYN52</strain>
    </source>
</reference>
<gene>
    <name evidence="2" type="ORF">DVH29_00755</name>
</gene>
<protein>
    <submittedName>
        <fullName evidence="2">PadR family transcriptional regulator</fullName>
    </submittedName>
</protein>
<dbReference type="RefSeq" id="WP_114644234.1">
    <property type="nucleotide sequence ID" value="NZ_QQNH01000001.1"/>
</dbReference>
<dbReference type="InterPro" id="IPR036390">
    <property type="entry name" value="WH_DNA-bd_sf"/>
</dbReference>
<comment type="caution">
    <text evidence="2">The sequence shown here is derived from an EMBL/GenBank/DDBJ whole genome shotgun (WGS) entry which is preliminary data.</text>
</comment>
<evidence type="ECO:0000313" key="3">
    <source>
        <dbReference type="Proteomes" id="UP000253759"/>
    </source>
</evidence>
<dbReference type="PANTHER" id="PTHR33169:SF14">
    <property type="entry name" value="TRANSCRIPTIONAL REGULATOR RV3488"/>
    <property type="match status" value="1"/>
</dbReference>
<feature type="domain" description="Transcription regulator PadR N-terminal" evidence="1">
    <location>
        <begin position="8"/>
        <end position="84"/>
    </location>
</feature>
<dbReference type="Pfam" id="PF03551">
    <property type="entry name" value="PadR"/>
    <property type="match status" value="1"/>
</dbReference>
<organism evidence="2 3">
    <name type="scientific">Pelagibacterium lacus</name>
    <dbReference type="NCBI Taxonomy" id="2282655"/>
    <lineage>
        <taxon>Bacteria</taxon>
        <taxon>Pseudomonadati</taxon>
        <taxon>Pseudomonadota</taxon>
        <taxon>Alphaproteobacteria</taxon>
        <taxon>Hyphomicrobiales</taxon>
        <taxon>Devosiaceae</taxon>
        <taxon>Pelagibacterium</taxon>
    </lineage>
</organism>
<dbReference type="SUPFAM" id="SSF46785">
    <property type="entry name" value="Winged helix' DNA-binding domain"/>
    <property type="match status" value="1"/>
</dbReference>
<dbReference type="InterPro" id="IPR052509">
    <property type="entry name" value="Metal_resp_DNA-bind_regulator"/>
</dbReference>
<dbReference type="AlphaFoldDB" id="A0A369W742"/>
<sequence length="212" mass="23484">MSATRLLVLAVVRAHGRTHGYRVGQDLLGWNADKWAHIKTGSIYHALRQLTKEGLLEECPDAVSDNGPMRNEYELTPGGEAEFNRLIEKALTVPQPKPDSFCAGLVMMSALSRDRVLDYLRRRLATLAEQRSRVDLANHNAHWTGEDALPAHMDALLGFWANHTETSHDWVDALIGKIAGGAYEFADDNPKVFATPGSPMPVRQPNSYDRAG</sequence>
<dbReference type="Gene3D" id="1.10.10.10">
    <property type="entry name" value="Winged helix-like DNA-binding domain superfamily/Winged helix DNA-binding domain"/>
    <property type="match status" value="1"/>
</dbReference>
<keyword evidence="3" id="KW-1185">Reference proteome</keyword>
<dbReference type="EMBL" id="QQNH01000001">
    <property type="protein sequence ID" value="RDE10514.1"/>
    <property type="molecule type" value="Genomic_DNA"/>
</dbReference>
<name>A0A369W742_9HYPH</name>
<dbReference type="PANTHER" id="PTHR33169">
    <property type="entry name" value="PADR-FAMILY TRANSCRIPTIONAL REGULATOR"/>
    <property type="match status" value="1"/>
</dbReference>